<reference evidence="1 2" key="1">
    <citation type="journal article" date="2021" name="Sci. Rep.">
        <title>The genome of the diatom Chaetoceros tenuissimus carries an ancient integrated fragment of an extant virus.</title>
        <authorList>
            <person name="Hongo Y."/>
            <person name="Kimura K."/>
            <person name="Takaki Y."/>
            <person name="Yoshida Y."/>
            <person name="Baba S."/>
            <person name="Kobayashi G."/>
            <person name="Nagasaki K."/>
            <person name="Hano T."/>
            <person name="Tomaru Y."/>
        </authorList>
    </citation>
    <scope>NUCLEOTIDE SEQUENCE [LARGE SCALE GENOMIC DNA]</scope>
    <source>
        <strain evidence="1 2">NIES-3715</strain>
    </source>
</reference>
<name>A0AAD3DCT6_9STRA</name>
<organism evidence="1 2">
    <name type="scientific">Chaetoceros tenuissimus</name>
    <dbReference type="NCBI Taxonomy" id="426638"/>
    <lineage>
        <taxon>Eukaryota</taxon>
        <taxon>Sar</taxon>
        <taxon>Stramenopiles</taxon>
        <taxon>Ochrophyta</taxon>
        <taxon>Bacillariophyta</taxon>
        <taxon>Coscinodiscophyceae</taxon>
        <taxon>Chaetocerotophycidae</taxon>
        <taxon>Chaetocerotales</taxon>
        <taxon>Chaetocerotaceae</taxon>
        <taxon>Chaetoceros</taxon>
    </lineage>
</organism>
<dbReference type="Proteomes" id="UP001054902">
    <property type="component" value="Unassembled WGS sequence"/>
</dbReference>
<evidence type="ECO:0000313" key="1">
    <source>
        <dbReference type="EMBL" id="GFH61612.1"/>
    </source>
</evidence>
<keyword evidence="2" id="KW-1185">Reference proteome</keyword>
<gene>
    <name evidence="1" type="ORF">CTEN210_18088</name>
</gene>
<accession>A0AAD3DCT6</accession>
<protein>
    <submittedName>
        <fullName evidence="1">Uncharacterized protein</fullName>
    </submittedName>
</protein>
<dbReference type="AlphaFoldDB" id="A0AAD3DCT6"/>
<proteinExistence type="predicted"/>
<dbReference type="EMBL" id="BLLK01000074">
    <property type="protein sequence ID" value="GFH61612.1"/>
    <property type="molecule type" value="Genomic_DNA"/>
</dbReference>
<comment type="caution">
    <text evidence="1">The sequence shown here is derived from an EMBL/GenBank/DDBJ whole genome shotgun (WGS) entry which is preliminary data.</text>
</comment>
<sequence>MPQQHIQRHAIFMKRKLAAMIAFTTALFLFCVENVKAFTAPLSSPDTLVMLATGLHSVAKQNELWKKTTVKLSPALRKTSPTSSTSLKAFGFGAPVEQKRSSPQMLDMKTSINAFNGWYNQMDPVARPPVYDDEATDYSFSFSSPADSWPSSFVDDAVTTSSTPANTLLASERKQQSKRPRPIRTIRKIAGWFLDTPVARNARGFGTQTYL</sequence>
<evidence type="ECO:0000313" key="2">
    <source>
        <dbReference type="Proteomes" id="UP001054902"/>
    </source>
</evidence>